<dbReference type="PANTHER" id="PTHR24637">
    <property type="entry name" value="COLLAGEN"/>
    <property type="match status" value="1"/>
</dbReference>
<keyword evidence="1" id="KW-0677">Repeat</keyword>
<feature type="region of interest" description="Disordered" evidence="2">
    <location>
        <begin position="170"/>
        <end position="196"/>
    </location>
</feature>
<evidence type="ECO:0000313" key="5">
    <source>
        <dbReference type="WBParaSite" id="HCON_00151260-00001"/>
    </source>
</evidence>
<reference evidence="5" key="1">
    <citation type="submission" date="2020-12" db="UniProtKB">
        <authorList>
            <consortium name="WormBaseParasite"/>
        </authorList>
    </citation>
    <scope>IDENTIFICATION</scope>
    <source>
        <strain evidence="5">MHco3</strain>
    </source>
</reference>
<dbReference type="PANTHER" id="PTHR24637:SF334">
    <property type="entry name" value="NEMATODE CUTICLE COLLAGEN N-TERMINAL DOMAIN-CONTAINING PROTEIN"/>
    <property type="match status" value="1"/>
</dbReference>
<evidence type="ECO:0000256" key="3">
    <source>
        <dbReference type="SAM" id="Phobius"/>
    </source>
</evidence>
<dbReference type="InterPro" id="IPR008160">
    <property type="entry name" value="Collagen"/>
</dbReference>
<feature type="region of interest" description="Disordered" evidence="2">
    <location>
        <begin position="215"/>
        <end position="281"/>
    </location>
</feature>
<evidence type="ECO:0000256" key="1">
    <source>
        <dbReference type="ARBA" id="ARBA00022737"/>
    </source>
</evidence>
<proteinExistence type="predicted"/>
<dbReference type="Proteomes" id="UP000025227">
    <property type="component" value="Unplaced"/>
</dbReference>
<dbReference type="WBParaSite" id="HCON_00151260-00001">
    <property type="protein sequence ID" value="HCON_00151260-00001"/>
    <property type="gene ID" value="HCON_00151260"/>
</dbReference>
<protein>
    <submittedName>
        <fullName evidence="5">Col_cuticle_N domain-containing protein</fullName>
    </submittedName>
</protein>
<evidence type="ECO:0000313" key="4">
    <source>
        <dbReference type="Proteomes" id="UP000025227"/>
    </source>
</evidence>
<accession>A0A7I4YXV8</accession>
<dbReference type="OrthoDB" id="10037288at2759"/>
<feature type="transmembrane region" description="Helical" evidence="3">
    <location>
        <begin position="6"/>
        <end position="28"/>
    </location>
</feature>
<keyword evidence="3" id="KW-0472">Membrane</keyword>
<sequence>MKSWSFYKVIAAGSITISIVSVLILAVITPSLLRKSFNEVSNIELKAKKYKEDTTRIWRELQLFLNVGRNSNDPTYFSRTKRAPWSEGRIDGCIGCNPLSCPQGLPGAPGISGEDGLPGLPGNPGSAGNDGYDVELAPEDDLPCTICPSGPPGPRGPQGERGMPGFPGIRGESGSPGNPGVDGPMGMEGYPGSPGLDGPMGIIGEPGDLVIAGIGIKGPTGPPGPQGMKGKPGPNGKAAKEMGSAGTPGESGSSGPPGEMGIPGDEGPYGPPGDPGMPASYCPSDCGVSQVVAPPLHMRNEYNYVDGYRVKLVK</sequence>
<dbReference type="Pfam" id="PF01391">
    <property type="entry name" value="Collagen"/>
    <property type="match status" value="2"/>
</dbReference>
<keyword evidence="3" id="KW-1133">Transmembrane helix</keyword>
<feature type="compositionally biased region" description="Low complexity" evidence="2">
    <location>
        <begin position="226"/>
        <end position="268"/>
    </location>
</feature>
<evidence type="ECO:0000256" key="2">
    <source>
        <dbReference type="SAM" id="MobiDB-lite"/>
    </source>
</evidence>
<keyword evidence="3" id="KW-0812">Transmembrane</keyword>
<organism evidence="4 5">
    <name type="scientific">Haemonchus contortus</name>
    <name type="common">Barber pole worm</name>
    <dbReference type="NCBI Taxonomy" id="6289"/>
    <lineage>
        <taxon>Eukaryota</taxon>
        <taxon>Metazoa</taxon>
        <taxon>Ecdysozoa</taxon>
        <taxon>Nematoda</taxon>
        <taxon>Chromadorea</taxon>
        <taxon>Rhabditida</taxon>
        <taxon>Rhabditina</taxon>
        <taxon>Rhabditomorpha</taxon>
        <taxon>Strongyloidea</taxon>
        <taxon>Trichostrongylidae</taxon>
        <taxon>Haemonchus</taxon>
    </lineage>
</organism>
<name>A0A7I4YXV8_HAECO</name>
<keyword evidence="4" id="KW-1185">Reference proteome</keyword>
<dbReference type="OMA" id="DDLPCTI"/>
<dbReference type="AlphaFoldDB" id="A0A7I4YXV8"/>